<dbReference type="GO" id="GO:0016020">
    <property type="term" value="C:membrane"/>
    <property type="evidence" value="ECO:0007669"/>
    <property type="project" value="InterPro"/>
</dbReference>
<dbReference type="EMBL" id="CP042304">
    <property type="protein sequence ID" value="QDZ10702.1"/>
    <property type="molecule type" value="Genomic_DNA"/>
</dbReference>
<dbReference type="OrthoDB" id="6756629at2"/>
<dbReference type="RefSeq" id="WP_146289488.1">
    <property type="nucleotide sequence ID" value="NZ_CP042304.1"/>
</dbReference>
<accession>A0A5B8LT79</accession>
<dbReference type="SUPFAM" id="SSF51126">
    <property type="entry name" value="Pectin lyase-like"/>
    <property type="match status" value="1"/>
</dbReference>
<reference evidence="3 4" key="1">
    <citation type="submission" date="2019-07" db="EMBL/GenBank/DDBJ databases">
        <title>Full genome sequence of Devosia sp. Gsoil 520.</title>
        <authorList>
            <person name="Im W.-T."/>
        </authorList>
    </citation>
    <scope>NUCLEOTIDE SEQUENCE [LARGE SCALE GENOMIC DNA]</scope>
    <source>
        <strain evidence="3 4">Gsoil 520</strain>
    </source>
</reference>
<sequence length="1132" mass="118405">MAEIHVGASQAYATIQAAIIAAGPGDTIIVHQGTYAENIVINKSLTLVAIDGPALTSIVGSDTGGNTVRIANGTSDVVIGGPGQGFTIVGTPAANDGLETAAVYLTGDVDNVEIRNNTVIANGEAAIISEWQFGVTNITVDGNTIGGNTYGGAAPLPVGDTVSSTNPGGFDTSPNQWNSENVARQLVTLGQGYTGGTNANNAGDNIVFTNNIITGSSGVGGVGTGLINIEADNSTVSGNIFDSASSTGSFELRVRGEDSDVTNNQMQGQKTVLVTTKADDVSGNTSSGDPVGVVYFGTEGDDTFIGGEGNDRFEGMSGSDTVDYSATTGGVIVTANTAFGLLDNIGTDELSSIENVIGGSGNDTFVGENGVSNTFVGGAGNDLFNAGTGAGVDRFIYETALADDGIATKGTNRLSVDGGAEGVDDLRNVDEIEFADGKVITVVNNNAAVYTQADSLNVADTDGTDAGTVINGSGLLINDINIDESISTGDQKAVVEQTIDGTYGTLQLFADGTYTYTLKASVDGLSADASETFNYNVTDGTNVTPSSLTINITSANDAPVITNGPVTGGVFEAGDADTFANAALGVGADANYVPTAANATAINTALFGLIGDQNTAGNPVKPVVDAIEADLLARGGTRADAILAVWDYLDNFYTANLPGNYDHVGHNTATIRLGLEYILYLKDGNAPLTGVIVKYTENGSGDVTREQSLHDNLLGNINAAGLADRFSGDHFDPTGVTPPTGIYADIFAVMGADTAALLARPWISGNIPGNAQDIADAALADINLGLVPVSAGQLTATDADHDDLNWSILADPLDPDSDTGHLDGQYGTLHVDADGKWRYVLDNARLATQSLGEGDHGDPEVFTVQVDDGNGGTATTTITINVTGSNDAPVIDAAVDGAVFSAVEDTAIVDTDPASVANILANAISDIDGDAVTVTLTLTYGPWSGGDTPDPETITIAPGDAFSLHTAGRLLRHHHRRRHSHRHARRVRYIDLHRQCRRGQRRPRDHQRSGDGQRARGRRCRYLRQCIMGWRRSSSRVQLHTQHHRHSRCFAGHAGQRHHCRHRERRRCSRPDPGRSARDQHPGRRHPGSMGLPGQLLHQWRQLLPRWPQYGSRQSGHPVCELDHPFRRCAAD</sequence>
<feature type="compositionally biased region" description="Basic and acidic residues" evidence="1">
    <location>
        <begin position="1069"/>
        <end position="1082"/>
    </location>
</feature>
<evidence type="ECO:0000313" key="3">
    <source>
        <dbReference type="EMBL" id="QDZ10702.1"/>
    </source>
</evidence>
<feature type="domain" description="Cadherin" evidence="2">
    <location>
        <begin position="789"/>
        <end position="891"/>
    </location>
</feature>
<dbReference type="Gene3D" id="2.160.20.10">
    <property type="entry name" value="Single-stranded right-handed beta-helix, Pectin lyase-like"/>
    <property type="match status" value="1"/>
</dbReference>
<evidence type="ECO:0000313" key="4">
    <source>
        <dbReference type="Proteomes" id="UP000315364"/>
    </source>
</evidence>
<dbReference type="Gene3D" id="2.150.10.10">
    <property type="entry name" value="Serralysin-like metalloprotease, C-terminal"/>
    <property type="match status" value="1"/>
</dbReference>
<feature type="region of interest" description="Disordered" evidence="1">
    <location>
        <begin position="1053"/>
        <end position="1093"/>
    </location>
</feature>
<dbReference type="InterPro" id="IPR011050">
    <property type="entry name" value="Pectin_lyase_fold/virulence"/>
</dbReference>
<dbReference type="Gene3D" id="2.60.40.10">
    <property type="entry name" value="Immunoglobulins"/>
    <property type="match status" value="1"/>
</dbReference>
<dbReference type="Pfam" id="PF00353">
    <property type="entry name" value="HemolysinCabind"/>
    <property type="match status" value="2"/>
</dbReference>
<feature type="region of interest" description="Disordered" evidence="1">
    <location>
        <begin position="973"/>
        <end position="1016"/>
    </location>
</feature>
<dbReference type="PRINTS" id="PR00313">
    <property type="entry name" value="CABNDNGRPT"/>
</dbReference>
<dbReference type="AlphaFoldDB" id="A0A5B8LT79"/>
<dbReference type="KEGG" id="dea:FPZ08_08020"/>
<dbReference type="InterPro" id="IPR002126">
    <property type="entry name" value="Cadherin-like_dom"/>
</dbReference>
<dbReference type="Proteomes" id="UP000315364">
    <property type="component" value="Chromosome"/>
</dbReference>
<evidence type="ECO:0000256" key="1">
    <source>
        <dbReference type="SAM" id="MobiDB-lite"/>
    </source>
</evidence>
<feature type="compositionally biased region" description="Basic residues" evidence="1">
    <location>
        <begin position="973"/>
        <end position="987"/>
    </location>
</feature>
<proteinExistence type="predicted"/>
<dbReference type="GO" id="GO:0005509">
    <property type="term" value="F:calcium ion binding"/>
    <property type="evidence" value="ECO:0007669"/>
    <property type="project" value="InterPro"/>
</dbReference>
<organism evidence="3 4">
    <name type="scientific">Devosia ginsengisoli</name>
    <dbReference type="NCBI Taxonomy" id="400770"/>
    <lineage>
        <taxon>Bacteria</taxon>
        <taxon>Pseudomonadati</taxon>
        <taxon>Pseudomonadota</taxon>
        <taxon>Alphaproteobacteria</taxon>
        <taxon>Hyphomicrobiales</taxon>
        <taxon>Devosiaceae</taxon>
        <taxon>Devosia</taxon>
    </lineage>
</organism>
<evidence type="ECO:0000259" key="2">
    <source>
        <dbReference type="PROSITE" id="PS50268"/>
    </source>
</evidence>
<dbReference type="PROSITE" id="PS50268">
    <property type="entry name" value="CADHERIN_2"/>
    <property type="match status" value="1"/>
</dbReference>
<keyword evidence="4" id="KW-1185">Reference proteome</keyword>
<protein>
    <recommendedName>
        <fullName evidence="2">Cadherin domain-containing protein</fullName>
    </recommendedName>
</protein>
<dbReference type="InterPro" id="IPR001343">
    <property type="entry name" value="Hemolysn_Ca-bd"/>
</dbReference>
<gene>
    <name evidence="3" type="ORF">FPZ08_08020</name>
</gene>
<dbReference type="NCBIfam" id="TIGR01965">
    <property type="entry name" value="VCBS_repeat"/>
    <property type="match status" value="2"/>
</dbReference>
<name>A0A5B8LT79_9HYPH</name>
<dbReference type="GO" id="GO:0007156">
    <property type="term" value="P:homophilic cell adhesion via plasma membrane adhesion molecules"/>
    <property type="evidence" value="ECO:0007669"/>
    <property type="project" value="InterPro"/>
</dbReference>
<dbReference type="InterPro" id="IPR011049">
    <property type="entry name" value="Serralysin-like_metalloprot_C"/>
</dbReference>
<dbReference type="InterPro" id="IPR013783">
    <property type="entry name" value="Ig-like_fold"/>
</dbReference>
<feature type="compositionally biased region" description="Basic residues" evidence="1">
    <location>
        <begin position="995"/>
        <end position="1005"/>
    </location>
</feature>
<dbReference type="InterPro" id="IPR010221">
    <property type="entry name" value="VCBS_dom"/>
</dbReference>
<feature type="compositionally biased region" description="Basic residues" evidence="1">
    <location>
        <begin position="1055"/>
        <end position="1068"/>
    </location>
</feature>
<dbReference type="Pfam" id="PF17963">
    <property type="entry name" value="Big_9"/>
    <property type="match status" value="1"/>
</dbReference>
<dbReference type="SUPFAM" id="SSF51120">
    <property type="entry name" value="beta-Roll"/>
    <property type="match status" value="1"/>
</dbReference>
<dbReference type="InterPro" id="IPR012334">
    <property type="entry name" value="Pectin_lyas_fold"/>
</dbReference>